<evidence type="ECO:0000256" key="4">
    <source>
        <dbReference type="RuleBase" id="RU365006"/>
    </source>
</evidence>
<keyword evidence="3 4" id="KW-0539">Nucleus</keyword>
<accession>A0AAN7Y8G1</accession>
<dbReference type="InterPro" id="IPR027075">
    <property type="entry name" value="CPSF2"/>
</dbReference>
<feature type="compositionally biased region" description="Polar residues" evidence="5">
    <location>
        <begin position="358"/>
        <end position="367"/>
    </location>
</feature>
<feature type="region of interest" description="Disordered" evidence="5">
    <location>
        <begin position="517"/>
        <end position="539"/>
    </location>
</feature>
<dbReference type="PANTHER" id="PTHR45922:SF1">
    <property type="entry name" value="CLEAVAGE AND POLYADENYLATION SPECIFICITY FACTOR SUBUNIT 2"/>
    <property type="match status" value="1"/>
</dbReference>
<dbReference type="Pfam" id="PF13299">
    <property type="entry name" value="CPSF100_C"/>
    <property type="match status" value="1"/>
</dbReference>
<sequence length="953" mass="104888">MFQFTALSGAQSTSRASQSLLELDGGVKILVDVGWDSRFDTRQLADLEKHVSTLSFILLTHATISHLGAYAHCCKHIPFFSQVPVYATVPVVDLGRTTLQDLYSSTPAAATFIPATASPEDQTATDDTTRSNILIDAPTAQEIHEYFAAITPLKYSQPTQPKPSYFSAPLEGLILTAYNAGHTLGGTIWHIQQGMESIVYAVDWHQARENVIAGASWFAGGGGAEVSEVFRNPTALICSSVNGDKVAMSDSRKARDEALVRHIRSGLSHRGSVLIPVDSSARVLELSYFLEKVWQESTGDEVLKNAKIYMATKSGHATLKHAKSLLEWMDDSVERFEADDEGNSKEATAKSHKRSRSKQANGTSKTSRPFDFRHIKIIETQKRLDKILSTDVPKVIIASDLSLDWGHSRTALESIAPKPDNLVILTENSSPGSTKHSSTASMLWRWHMERLNGVAIEKSADGHQFEQVHTGRELIMRQPSRKPLDENELIRYQQYIATRQQMKNSLISADGRQLAEVEEAMEGEDESSDESEDDEDQQQGRVLNISAALTQGNKNKVAISDEDLGVSILLRKKDVFDFDVRHKKGRNAVFPYTHSRRRGDEFGDFIKPEEFLREEEREAQEAMLDEKNNFTLGQKRKWAEEKKQPIRAGKKQKQENSSVADGDSSDDSESDHEQEAADLQTENQEGPAKVVYEENRIDFQAKLAFVDFAGLHDQRSLQMLIPLINPKKLILIGGSASETAALAKDCKDLLGMKVVGPGGQSGAEIYSPQIGDVIDASVDTNAWTVKLTRDLVKRLQWQNVKQLSIVTVTGQLRNDIKQNVIADENNAKKMKLTHVTNPANQKEGTEDVSIETQPVLDALSANIAASIRAVNQPIHVGDLKIRQLLNLFNQSGHSAVLMMGGTLIVDGTVAVRKLPNGQVVVEGPPVRATGGAGADSFSAVKRMIYDGLAVVAG</sequence>
<dbReference type="Proteomes" id="UP001309876">
    <property type="component" value="Unassembled WGS sequence"/>
</dbReference>
<evidence type="ECO:0000313" key="8">
    <source>
        <dbReference type="Proteomes" id="UP001309876"/>
    </source>
</evidence>
<comment type="similarity">
    <text evidence="4">Belongs to the metallo-beta-lactamase superfamily. RNA-metabolizing metallo-beta-lactamase-like family. CPSF2/YSH1 subfamily.</text>
</comment>
<gene>
    <name evidence="7" type="ORF">LTR05_000002</name>
</gene>
<feature type="compositionally biased region" description="Basic and acidic residues" evidence="5">
    <location>
        <begin position="337"/>
        <end position="349"/>
    </location>
</feature>
<organism evidence="7 8">
    <name type="scientific">Lithohypha guttulata</name>
    <dbReference type="NCBI Taxonomy" id="1690604"/>
    <lineage>
        <taxon>Eukaryota</taxon>
        <taxon>Fungi</taxon>
        <taxon>Dikarya</taxon>
        <taxon>Ascomycota</taxon>
        <taxon>Pezizomycotina</taxon>
        <taxon>Eurotiomycetes</taxon>
        <taxon>Chaetothyriomycetidae</taxon>
        <taxon>Chaetothyriales</taxon>
        <taxon>Trichomeriaceae</taxon>
        <taxon>Lithohypha</taxon>
    </lineage>
</organism>
<feature type="compositionally biased region" description="Acidic residues" evidence="5">
    <location>
        <begin position="517"/>
        <end position="537"/>
    </location>
</feature>
<evidence type="ECO:0000256" key="1">
    <source>
        <dbReference type="ARBA" id="ARBA00004123"/>
    </source>
</evidence>
<dbReference type="PANTHER" id="PTHR45922">
    <property type="entry name" value="CLEAVAGE AND POLYADENYLATION SPECIFICITY FACTOR SUBUNIT 2"/>
    <property type="match status" value="1"/>
</dbReference>
<comment type="caution">
    <text evidence="7">The sequence shown here is derived from an EMBL/GenBank/DDBJ whole genome shotgun (WGS) entry which is preliminary data.</text>
</comment>
<dbReference type="Gene3D" id="3.60.15.10">
    <property type="entry name" value="Ribonuclease Z/Hydroxyacylglutathione hydrolase-like"/>
    <property type="match status" value="1"/>
</dbReference>
<keyword evidence="4" id="KW-0694">RNA-binding</keyword>
<feature type="domain" description="Beta-Casp" evidence="6">
    <location>
        <begin position="283"/>
        <end position="443"/>
    </location>
</feature>
<evidence type="ECO:0000256" key="5">
    <source>
        <dbReference type="SAM" id="MobiDB-lite"/>
    </source>
</evidence>
<evidence type="ECO:0000256" key="3">
    <source>
        <dbReference type="ARBA" id="ARBA00023242"/>
    </source>
</evidence>
<dbReference type="InterPro" id="IPR035639">
    <property type="entry name" value="CPSF2_MBL"/>
</dbReference>
<dbReference type="InterPro" id="IPR022712">
    <property type="entry name" value="Beta_Casp"/>
</dbReference>
<dbReference type="AlphaFoldDB" id="A0AAN7Y8G1"/>
<dbReference type="SMART" id="SM01027">
    <property type="entry name" value="Beta-Casp"/>
    <property type="match status" value="1"/>
</dbReference>
<feature type="region of interest" description="Disordered" evidence="5">
    <location>
        <begin position="616"/>
        <end position="687"/>
    </location>
</feature>
<dbReference type="Pfam" id="PF16661">
    <property type="entry name" value="Lactamase_B_6"/>
    <property type="match status" value="1"/>
</dbReference>
<comment type="subcellular location">
    <subcellularLocation>
        <location evidence="1 4">Nucleus</location>
    </subcellularLocation>
</comment>
<dbReference type="InterPro" id="IPR025069">
    <property type="entry name" value="Cpsf2_C"/>
</dbReference>
<proteinExistence type="inferred from homology"/>
<dbReference type="InterPro" id="IPR036866">
    <property type="entry name" value="RibonucZ/Hydroxyglut_hydro"/>
</dbReference>
<dbReference type="InterPro" id="IPR011108">
    <property type="entry name" value="RMMBL"/>
</dbReference>
<evidence type="ECO:0000259" key="6">
    <source>
        <dbReference type="SMART" id="SM01027"/>
    </source>
</evidence>
<dbReference type="EMBL" id="JAVRRJ010000001">
    <property type="protein sequence ID" value="KAK5089835.1"/>
    <property type="molecule type" value="Genomic_DNA"/>
</dbReference>
<keyword evidence="8" id="KW-1185">Reference proteome</keyword>
<reference evidence="7 8" key="1">
    <citation type="submission" date="2023-08" db="EMBL/GenBank/DDBJ databases">
        <title>Black Yeasts Isolated from many extreme environments.</title>
        <authorList>
            <person name="Coleine C."/>
            <person name="Stajich J.E."/>
            <person name="Selbmann L."/>
        </authorList>
    </citation>
    <scope>NUCLEOTIDE SEQUENCE [LARGE SCALE GENOMIC DNA]</scope>
    <source>
        <strain evidence="7 8">CCFEE 5910</strain>
    </source>
</reference>
<evidence type="ECO:0000313" key="7">
    <source>
        <dbReference type="EMBL" id="KAK5089835.1"/>
    </source>
</evidence>
<dbReference type="Pfam" id="PF10996">
    <property type="entry name" value="Beta-Casp"/>
    <property type="match status" value="1"/>
</dbReference>
<feature type="region of interest" description="Disordered" evidence="5">
    <location>
        <begin position="337"/>
        <end position="367"/>
    </location>
</feature>
<dbReference type="GO" id="GO:0005847">
    <property type="term" value="C:mRNA cleavage and polyadenylation specificity factor complex"/>
    <property type="evidence" value="ECO:0007669"/>
    <property type="project" value="InterPro"/>
</dbReference>
<evidence type="ECO:0000256" key="2">
    <source>
        <dbReference type="ARBA" id="ARBA00022664"/>
    </source>
</evidence>
<protein>
    <recommendedName>
        <fullName evidence="4">Cleavage and polyadenylation specificity factor subunit 2</fullName>
    </recommendedName>
    <alternativeName>
        <fullName evidence="4">Cleavage and polyadenylation specificity factor 100 kDa subunit</fullName>
    </alternativeName>
</protein>
<name>A0AAN7Y8G1_9EURO</name>
<feature type="compositionally biased region" description="Basic and acidic residues" evidence="5">
    <location>
        <begin position="616"/>
        <end position="628"/>
    </location>
</feature>
<dbReference type="SUPFAM" id="SSF56281">
    <property type="entry name" value="Metallo-hydrolase/oxidoreductase"/>
    <property type="match status" value="1"/>
</dbReference>
<feature type="compositionally biased region" description="Acidic residues" evidence="5">
    <location>
        <begin position="663"/>
        <end position="672"/>
    </location>
</feature>
<keyword evidence="2 4" id="KW-0507">mRNA processing</keyword>
<dbReference type="InterPro" id="IPR001279">
    <property type="entry name" value="Metallo-B-lactamas"/>
</dbReference>
<dbReference type="Pfam" id="PF07521">
    <property type="entry name" value="RMMBL"/>
    <property type="match status" value="1"/>
</dbReference>
<dbReference type="GO" id="GO:0006397">
    <property type="term" value="P:mRNA processing"/>
    <property type="evidence" value="ECO:0007669"/>
    <property type="project" value="UniProtKB-KW"/>
</dbReference>
<dbReference type="CDD" id="cd16293">
    <property type="entry name" value="CPSF2-like_MBL-fold"/>
    <property type="match status" value="1"/>
</dbReference>
<dbReference type="GO" id="GO:0003723">
    <property type="term" value="F:RNA binding"/>
    <property type="evidence" value="ECO:0007669"/>
    <property type="project" value="UniProtKB-KW"/>
</dbReference>